<dbReference type="InterPro" id="IPR022409">
    <property type="entry name" value="PKD/Chitinase_dom"/>
</dbReference>
<dbReference type="Pfam" id="PF05048">
    <property type="entry name" value="NosD"/>
    <property type="match status" value="1"/>
</dbReference>
<protein>
    <submittedName>
        <fullName evidence="4">Putative cell wall binding repeat 2-containing protein</fullName>
    </submittedName>
</protein>
<dbReference type="Pfam" id="PF18911">
    <property type="entry name" value="PKD_4"/>
    <property type="match status" value="1"/>
</dbReference>
<dbReference type="SMART" id="SM00089">
    <property type="entry name" value="PKD"/>
    <property type="match status" value="1"/>
</dbReference>
<dbReference type="Pfam" id="PF13229">
    <property type="entry name" value="Beta_helix"/>
    <property type="match status" value="1"/>
</dbReference>
<dbReference type="InterPro" id="IPR006626">
    <property type="entry name" value="PbH1"/>
</dbReference>
<dbReference type="InterPro" id="IPR039448">
    <property type="entry name" value="Beta_helix"/>
</dbReference>
<feature type="region of interest" description="Disordered" evidence="1">
    <location>
        <begin position="1014"/>
        <end position="1112"/>
    </location>
</feature>
<evidence type="ECO:0000256" key="1">
    <source>
        <dbReference type="SAM" id="MobiDB-lite"/>
    </source>
</evidence>
<dbReference type="CDD" id="cd00146">
    <property type="entry name" value="PKD"/>
    <property type="match status" value="1"/>
</dbReference>
<dbReference type="EMBL" id="CP001700">
    <property type="protein sequence ID" value="ACU69452.1"/>
    <property type="molecule type" value="Genomic_DNA"/>
</dbReference>
<keyword evidence="5" id="KW-1185">Reference proteome</keyword>
<name>C7PXA1_CATAD</name>
<organism evidence="4 5">
    <name type="scientific">Catenulispora acidiphila (strain DSM 44928 / JCM 14897 / NBRC 102108 / NRRL B-24433 / ID139908)</name>
    <dbReference type="NCBI Taxonomy" id="479433"/>
    <lineage>
        <taxon>Bacteria</taxon>
        <taxon>Bacillati</taxon>
        <taxon>Actinomycetota</taxon>
        <taxon>Actinomycetes</taxon>
        <taxon>Catenulisporales</taxon>
        <taxon>Catenulisporaceae</taxon>
        <taxon>Catenulispora</taxon>
    </lineage>
</organism>
<accession>C7PXA1</accession>
<dbReference type="SUPFAM" id="SSF49299">
    <property type="entry name" value="PKD domain"/>
    <property type="match status" value="1"/>
</dbReference>
<dbReference type="InterPro" id="IPR007253">
    <property type="entry name" value="Cell_wall-bd_2"/>
</dbReference>
<dbReference type="InterPro" id="IPR051922">
    <property type="entry name" value="Bact_Sporulation_Assoc"/>
</dbReference>
<sequence precursor="true">MRARRVTLAALSALGVSVGVASAPAHAAAPTTIYVDNGSAACSDTGSGTQDQPFCTINAAAKSAAPDDTVLIEPGTGHYSEPMMNIQTSGTPGHPITYQAAQGTFTMGNVNSPGQYDAAYGLRFDQTVHDIVIQGFHFGGGLWVDEESARFQVRNNFFDGSGLAMYDGEAMEVTGNTFTNAPLSVEGAMGGISEPTPTLVDHNTVVGGSIWADMGSTTVTHNTVSGSSTFGILAGTNKSSSMWDAQVTIAGNLVYGNAGGGISAANWGATITGNTIADNGGNQVEIHSPTPIPYTPPSPPQTHVENNIIATGTTLPHSAAATASQIGITVDQAAWATTFVDRNVVSLAQGRPYEIGTTIVPDGAHLAALGHGGTAEINAAPLLNADGTLRAGSPAVDSADSAAAGEQATDLAGNTRHDDSGVCDTGAGSRSYDDRGAFEFQGTTSPAVACAAPTAPVPAAPAPTVDSVDFPATGGYFGVGRAGYFHVADHSGARNPIQFSVDGGVAQQLLADASGSLMIPYTATTAGPHWIDVQVVGASPSLTTRYTFTVPATDTVVAPTAYFTVAGDRANPKSVTVNAIKSLHGTTPIQSFTYHFGDGTSTGPTSATSATHIYSTADKFPITVTVQDTDSLSNSMQATYDASTGQTSTPKPSPNTIHVNNAAGANCSDAAGSGSASKPFCTIAAAAALTNPGDTVLVSAGTYASGVDITRSGTPGDPITYTTSGTVDLVSPSNAAYMGTAFTLSGVHDVTVHGFVMDTKGSNGVLVGNSQNVEISGNTINDDGVFGASTYEGVQFTNVTDSAIVDNTVNAGDIQGIVVDSGSLRAAIQGNTVRATRNVVYYTMIQDAAPNSTVVGNRVSNPESRDIAISSGADGTVVAGNMATCSNVGISVDANNVAVTANTVMQTAGRELAVGGNGNVTGTSIRDNVFAIPDNTFDCGSPNDGSIGMYGVDIYAGSTAGTTLDHNDVWFPLYGPGYQWGDTEYAVTTPAQLAAFTTATGQSAHDTVAWPMLDANGAPRPGSPTIDAADSSATGYPDKDLLGNPRVDDSTTPNTGLGPIAYGDMGAVEYQPQAPGGGTPTPTPTPTPPPTPTPAPVPNPGTGQPTVQRLGGGTRYATGLMVSQHQWAAGKASAVVLARGDAAPDALAGVPFAAHVHGPLLLTDPSALDSETRSEIDRVLGGPHSGKTVYILGGAGAVAPSIEKGLRDAGYKVVRYGGDSRFSTALQIASAFGPTDHVIVATGRNFPDALSAGSLGAAEGAPIVLSDDTVLDAATAAFVARHPAIDPVGVQAQHAVAGLAAGRTVDRSLAGSDRYVTATDVATRVAQILGHTPATVGVASGTAFPDALTGGAFIANAGGALVLTDPTRLTASTGALLTGWHGGLSTIEVFGGPLAVSGPTYDAIVKTVGARS</sequence>
<feature type="signal peptide" evidence="2">
    <location>
        <begin position="1"/>
        <end position="27"/>
    </location>
</feature>
<reference evidence="4 5" key="1">
    <citation type="journal article" date="2009" name="Stand. Genomic Sci.">
        <title>Complete genome sequence of Catenulispora acidiphila type strain (ID 139908).</title>
        <authorList>
            <person name="Copeland A."/>
            <person name="Lapidus A."/>
            <person name="Glavina Del Rio T."/>
            <person name="Nolan M."/>
            <person name="Lucas S."/>
            <person name="Chen F."/>
            <person name="Tice H."/>
            <person name="Cheng J.F."/>
            <person name="Bruce D."/>
            <person name="Goodwin L."/>
            <person name="Pitluck S."/>
            <person name="Mikhailova N."/>
            <person name="Pati A."/>
            <person name="Ivanova N."/>
            <person name="Mavromatis K."/>
            <person name="Chen A."/>
            <person name="Palaniappan K."/>
            <person name="Chain P."/>
            <person name="Land M."/>
            <person name="Hauser L."/>
            <person name="Chang Y.J."/>
            <person name="Jeffries C.D."/>
            <person name="Chertkov O."/>
            <person name="Brettin T."/>
            <person name="Detter J.C."/>
            <person name="Han C."/>
            <person name="Ali Z."/>
            <person name="Tindall B.J."/>
            <person name="Goker M."/>
            <person name="Bristow J."/>
            <person name="Eisen J.A."/>
            <person name="Markowitz V."/>
            <person name="Hugenholtz P."/>
            <person name="Kyrpides N.C."/>
            <person name="Klenk H.P."/>
        </authorList>
    </citation>
    <scope>NUCLEOTIDE SEQUENCE [LARGE SCALE GENOMIC DNA]</scope>
    <source>
        <strain evidence="5">DSM 44928 / JCM 14897 / NBRC 102108 / NRRL B-24433 / ID139908</strain>
    </source>
</reference>
<dbReference type="KEGG" id="cai:Caci_0505"/>
<dbReference type="InterPro" id="IPR007742">
    <property type="entry name" value="NosD_dom"/>
</dbReference>
<feature type="compositionally biased region" description="Basic and acidic residues" evidence="1">
    <location>
        <begin position="1037"/>
        <end position="1049"/>
    </location>
</feature>
<evidence type="ECO:0000313" key="4">
    <source>
        <dbReference type="EMBL" id="ACU69452.1"/>
    </source>
</evidence>
<dbReference type="Gene3D" id="2.160.20.10">
    <property type="entry name" value="Single-stranded right-handed beta-helix, Pectin lyase-like"/>
    <property type="match status" value="2"/>
</dbReference>
<dbReference type="InterPro" id="IPR012334">
    <property type="entry name" value="Pectin_lyas_fold"/>
</dbReference>
<keyword evidence="2" id="KW-0732">Signal</keyword>
<dbReference type="GO" id="GO:0005975">
    <property type="term" value="P:carbohydrate metabolic process"/>
    <property type="evidence" value="ECO:0007669"/>
    <property type="project" value="UniProtKB-ARBA"/>
</dbReference>
<dbReference type="STRING" id="479433.Caci_0505"/>
<dbReference type="PANTHER" id="PTHR30032">
    <property type="entry name" value="N-ACETYLMURAMOYL-L-ALANINE AMIDASE-RELATED"/>
    <property type="match status" value="1"/>
</dbReference>
<feature type="compositionally biased region" description="Pro residues" evidence="1">
    <location>
        <begin position="1081"/>
        <end position="1099"/>
    </location>
</feature>
<dbReference type="eggNOG" id="COG3291">
    <property type="taxonomic scope" value="Bacteria"/>
</dbReference>
<dbReference type="Gene3D" id="2.60.40.10">
    <property type="entry name" value="Immunoglobulins"/>
    <property type="match status" value="1"/>
</dbReference>
<feature type="domain" description="PKD" evidence="3">
    <location>
        <begin position="587"/>
        <end position="629"/>
    </location>
</feature>
<dbReference type="Pfam" id="PF04122">
    <property type="entry name" value="CW_binding_2"/>
    <property type="match status" value="3"/>
</dbReference>
<proteinExistence type="predicted"/>
<dbReference type="PANTHER" id="PTHR30032:SF8">
    <property type="entry name" value="GERMINATION-SPECIFIC N-ACETYLMURAMOYL-L-ALANINE AMIDASE"/>
    <property type="match status" value="1"/>
</dbReference>
<dbReference type="InterPro" id="IPR013783">
    <property type="entry name" value="Ig-like_fold"/>
</dbReference>
<dbReference type="InterPro" id="IPR000601">
    <property type="entry name" value="PKD_dom"/>
</dbReference>
<dbReference type="InParanoid" id="C7PXA1"/>
<evidence type="ECO:0000313" key="5">
    <source>
        <dbReference type="Proteomes" id="UP000000851"/>
    </source>
</evidence>
<dbReference type="HOGENOM" id="CLU_253575_0_0_11"/>
<evidence type="ECO:0000259" key="3">
    <source>
        <dbReference type="PROSITE" id="PS50093"/>
    </source>
</evidence>
<dbReference type="SUPFAM" id="SSF51126">
    <property type="entry name" value="Pectin lyase-like"/>
    <property type="match status" value="2"/>
</dbReference>
<dbReference type="InterPro" id="IPR035986">
    <property type="entry name" value="PKD_dom_sf"/>
</dbReference>
<evidence type="ECO:0000256" key="2">
    <source>
        <dbReference type="SAM" id="SignalP"/>
    </source>
</evidence>
<dbReference type="PROSITE" id="PS50093">
    <property type="entry name" value="PKD"/>
    <property type="match status" value="1"/>
</dbReference>
<feature type="chain" id="PRO_5002980428" evidence="2">
    <location>
        <begin position="28"/>
        <end position="1412"/>
    </location>
</feature>
<dbReference type="eggNOG" id="COG3420">
    <property type="taxonomic scope" value="Bacteria"/>
</dbReference>
<dbReference type="InterPro" id="IPR011050">
    <property type="entry name" value="Pectin_lyase_fold/virulence"/>
</dbReference>
<gene>
    <name evidence="4" type="ordered locus">Caci_0505</name>
</gene>
<dbReference type="OrthoDB" id="226690at2"/>
<dbReference type="SMART" id="SM00710">
    <property type="entry name" value="PbH1"/>
    <property type="match status" value="9"/>
</dbReference>
<feature type="compositionally biased region" description="Low complexity" evidence="1">
    <location>
        <begin position="393"/>
        <end position="405"/>
    </location>
</feature>
<feature type="region of interest" description="Disordered" evidence="1">
    <location>
        <begin position="393"/>
        <end position="428"/>
    </location>
</feature>
<dbReference type="Proteomes" id="UP000000851">
    <property type="component" value="Chromosome"/>
</dbReference>